<dbReference type="Proteomes" id="UP001597045">
    <property type="component" value="Unassembled WGS sequence"/>
</dbReference>
<comment type="caution">
    <text evidence="1">The sequence shown here is derived from an EMBL/GenBank/DDBJ whole genome shotgun (WGS) entry which is preliminary data.</text>
</comment>
<dbReference type="EMBL" id="JBHTIS010003909">
    <property type="protein sequence ID" value="MFD1051834.1"/>
    <property type="molecule type" value="Genomic_DNA"/>
</dbReference>
<protein>
    <recommendedName>
        <fullName evidence="3">Acyl-CoA dehydrogenase</fullName>
    </recommendedName>
</protein>
<dbReference type="SUPFAM" id="SSF47203">
    <property type="entry name" value="Acyl-CoA dehydrogenase C-terminal domain-like"/>
    <property type="match status" value="1"/>
</dbReference>
<keyword evidence="2" id="KW-1185">Reference proteome</keyword>
<proteinExistence type="predicted"/>
<name>A0ABW3MR76_9PSEU</name>
<sequence>EAAWRHDNHEDGPHAVQAAAAAADQALATTRLNVQLHGARGIVTADPPARAYAMAVKESTRMGIPQRLWHEAGTRRLRTGRATRPVD</sequence>
<dbReference type="Gene3D" id="1.20.140.10">
    <property type="entry name" value="Butyryl-CoA Dehydrogenase, subunit A, domain 3"/>
    <property type="match status" value="1"/>
</dbReference>
<feature type="non-terminal residue" evidence="1">
    <location>
        <position position="1"/>
    </location>
</feature>
<gene>
    <name evidence="1" type="ORF">ACFQ1S_42895</name>
</gene>
<reference evidence="2" key="1">
    <citation type="journal article" date="2019" name="Int. J. Syst. Evol. Microbiol.">
        <title>The Global Catalogue of Microorganisms (GCM) 10K type strain sequencing project: providing services to taxonomists for standard genome sequencing and annotation.</title>
        <authorList>
            <consortium name="The Broad Institute Genomics Platform"/>
            <consortium name="The Broad Institute Genome Sequencing Center for Infectious Disease"/>
            <person name="Wu L."/>
            <person name="Ma J."/>
        </authorList>
    </citation>
    <scope>NUCLEOTIDE SEQUENCE [LARGE SCALE GENOMIC DNA]</scope>
    <source>
        <strain evidence="2">JCM 31486</strain>
    </source>
</reference>
<organism evidence="1 2">
    <name type="scientific">Kibdelosporangium lantanae</name>
    <dbReference type="NCBI Taxonomy" id="1497396"/>
    <lineage>
        <taxon>Bacteria</taxon>
        <taxon>Bacillati</taxon>
        <taxon>Actinomycetota</taxon>
        <taxon>Actinomycetes</taxon>
        <taxon>Pseudonocardiales</taxon>
        <taxon>Pseudonocardiaceae</taxon>
        <taxon>Kibdelosporangium</taxon>
    </lineage>
</organism>
<evidence type="ECO:0008006" key="3">
    <source>
        <dbReference type="Google" id="ProtNLM"/>
    </source>
</evidence>
<dbReference type="InterPro" id="IPR036250">
    <property type="entry name" value="AcylCo_DH-like_C"/>
</dbReference>
<evidence type="ECO:0000313" key="2">
    <source>
        <dbReference type="Proteomes" id="UP001597045"/>
    </source>
</evidence>
<evidence type="ECO:0000313" key="1">
    <source>
        <dbReference type="EMBL" id="MFD1051834.1"/>
    </source>
</evidence>
<accession>A0ABW3MR76</accession>